<evidence type="ECO:0000313" key="2">
    <source>
        <dbReference type="Proteomes" id="UP001138793"/>
    </source>
</evidence>
<name>A0A9X1CDY3_9BACI</name>
<dbReference type="EMBL" id="JAGGMB010000002">
    <property type="protein sequence ID" value="MBP2076660.1"/>
    <property type="molecule type" value="Genomic_DNA"/>
</dbReference>
<dbReference type="AlphaFoldDB" id="A0A9X1CDY3"/>
<dbReference type="SUPFAM" id="SSF109915">
    <property type="entry name" value="Hypothetical protein YhaI"/>
    <property type="match status" value="1"/>
</dbReference>
<dbReference type="InterPro" id="IPR015058">
    <property type="entry name" value="DUF1878"/>
</dbReference>
<reference evidence="1" key="1">
    <citation type="submission" date="2021-03" db="EMBL/GenBank/DDBJ databases">
        <title>Genomic Encyclopedia of Type Strains, Phase IV (KMG-IV): sequencing the most valuable type-strain genomes for metagenomic binning, comparative biology and taxonomic classification.</title>
        <authorList>
            <person name="Goeker M."/>
        </authorList>
    </citation>
    <scope>NUCLEOTIDE SEQUENCE</scope>
    <source>
        <strain evidence="1">DSM 107338</strain>
    </source>
</reference>
<dbReference type="Gene3D" id="1.10.3750.10">
    <property type="entry name" value="YhaI-like"/>
    <property type="match status" value="1"/>
</dbReference>
<protein>
    <recommendedName>
        <fullName evidence="3">DUF1878 family protein</fullName>
    </recommendedName>
</protein>
<dbReference type="InterPro" id="IPR035945">
    <property type="entry name" value="YhaI-like_sf"/>
</dbReference>
<keyword evidence="2" id="KW-1185">Reference proteome</keyword>
<sequence>MGELESINDSSSFHIQLLSKIIDMNQYPVIKLIIEHNLTRKEFNEMMDMIQGLNEAYELQKEEGLLDFTSLLIQFAGMLNEKLDPNQTIEALKLEGYYPLLMAEFSKILEDYDRKHRRR</sequence>
<gene>
    <name evidence="1" type="ORF">J2Z64_000872</name>
</gene>
<evidence type="ECO:0000313" key="1">
    <source>
        <dbReference type="EMBL" id="MBP2076660.1"/>
    </source>
</evidence>
<dbReference type="RefSeq" id="WP_245347624.1">
    <property type="nucleotide sequence ID" value="NZ_JAGGMB010000002.1"/>
</dbReference>
<organism evidence="1 2">
    <name type="scientific">Oceanobacillus polygoni</name>
    <dbReference type="NCBI Taxonomy" id="1235259"/>
    <lineage>
        <taxon>Bacteria</taxon>
        <taxon>Bacillati</taxon>
        <taxon>Bacillota</taxon>
        <taxon>Bacilli</taxon>
        <taxon>Bacillales</taxon>
        <taxon>Bacillaceae</taxon>
        <taxon>Oceanobacillus</taxon>
    </lineage>
</organism>
<comment type="caution">
    <text evidence="1">The sequence shown here is derived from an EMBL/GenBank/DDBJ whole genome shotgun (WGS) entry which is preliminary data.</text>
</comment>
<accession>A0A9X1CDY3</accession>
<dbReference type="Proteomes" id="UP001138793">
    <property type="component" value="Unassembled WGS sequence"/>
</dbReference>
<dbReference type="Pfam" id="PF08963">
    <property type="entry name" value="DUF1878"/>
    <property type="match status" value="1"/>
</dbReference>
<evidence type="ECO:0008006" key="3">
    <source>
        <dbReference type="Google" id="ProtNLM"/>
    </source>
</evidence>
<proteinExistence type="predicted"/>